<dbReference type="InterPro" id="IPR052055">
    <property type="entry name" value="Hepadnavirus_pol/RT"/>
</dbReference>
<organism evidence="2">
    <name type="scientific">Melampsora larici-populina (strain 98AG31 / pathotype 3-4-7)</name>
    <name type="common">Poplar leaf rust fungus</name>
    <dbReference type="NCBI Taxonomy" id="747676"/>
    <lineage>
        <taxon>Eukaryota</taxon>
        <taxon>Fungi</taxon>
        <taxon>Dikarya</taxon>
        <taxon>Basidiomycota</taxon>
        <taxon>Pucciniomycotina</taxon>
        <taxon>Pucciniomycetes</taxon>
        <taxon>Pucciniales</taxon>
        <taxon>Melampsoraceae</taxon>
        <taxon>Melampsora</taxon>
    </lineage>
</organism>
<dbReference type="STRING" id="747676.F4RM11"/>
<dbReference type="KEGG" id="mlr:MELLADRAFT_86490"/>
<dbReference type="AlphaFoldDB" id="F4RM11"/>
<keyword evidence="2" id="KW-1185">Reference proteome</keyword>
<accession>F4RM11</accession>
<dbReference type="Proteomes" id="UP000001072">
    <property type="component" value="Unassembled WGS sequence"/>
</dbReference>
<evidence type="ECO:0000313" key="1">
    <source>
        <dbReference type="EMBL" id="EGG06641.1"/>
    </source>
</evidence>
<dbReference type="RefSeq" id="XP_007410081.1">
    <property type="nucleotide sequence ID" value="XM_007410019.1"/>
</dbReference>
<gene>
    <name evidence="1" type="ORF">MELLADRAFT_86490</name>
</gene>
<proteinExistence type="predicted"/>
<name>F4RM11_MELLP</name>
<dbReference type="SUPFAM" id="SSF53098">
    <property type="entry name" value="Ribonuclease H-like"/>
    <property type="match status" value="1"/>
</dbReference>
<dbReference type="eggNOG" id="ENOG502S0CW">
    <property type="taxonomic scope" value="Eukaryota"/>
</dbReference>
<dbReference type="PANTHER" id="PTHR33050">
    <property type="entry name" value="REVERSE TRANSCRIPTASE DOMAIN-CONTAINING PROTEIN"/>
    <property type="match status" value="1"/>
</dbReference>
<dbReference type="GeneID" id="18934202"/>
<reference evidence="2" key="1">
    <citation type="journal article" date="2011" name="Proc. Natl. Acad. Sci. U.S.A.">
        <title>Obligate biotrophy features unraveled by the genomic analysis of rust fungi.</title>
        <authorList>
            <person name="Duplessis S."/>
            <person name="Cuomo C.A."/>
            <person name="Lin Y.-C."/>
            <person name="Aerts A."/>
            <person name="Tisserant E."/>
            <person name="Veneault-Fourrey C."/>
            <person name="Joly D.L."/>
            <person name="Hacquard S."/>
            <person name="Amselem J."/>
            <person name="Cantarel B.L."/>
            <person name="Chiu R."/>
            <person name="Coutinho P.M."/>
            <person name="Feau N."/>
            <person name="Field M."/>
            <person name="Frey P."/>
            <person name="Gelhaye E."/>
            <person name="Goldberg J."/>
            <person name="Grabherr M.G."/>
            <person name="Kodira C.D."/>
            <person name="Kohler A."/>
            <person name="Kuees U."/>
            <person name="Lindquist E.A."/>
            <person name="Lucas S.M."/>
            <person name="Mago R."/>
            <person name="Mauceli E."/>
            <person name="Morin E."/>
            <person name="Murat C."/>
            <person name="Pangilinan J.L."/>
            <person name="Park R."/>
            <person name="Pearson M."/>
            <person name="Quesneville H."/>
            <person name="Rouhier N."/>
            <person name="Sakthikumar S."/>
            <person name="Salamov A.A."/>
            <person name="Schmutz J."/>
            <person name="Selles B."/>
            <person name="Shapiro H."/>
            <person name="Tanguay P."/>
            <person name="Tuskan G.A."/>
            <person name="Henrissat B."/>
            <person name="Van de Peer Y."/>
            <person name="Rouze P."/>
            <person name="Ellis J.G."/>
            <person name="Dodds P.N."/>
            <person name="Schein J.E."/>
            <person name="Zhong S."/>
            <person name="Hamelin R.C."/>
            <person name="Grigoriev I.V."/>
            <person name="Szabo L.J."/>
            <person name="Martin F."/>
        </authorList>
    </citation>
    <scope>NUCLEOTIDE SEQUENCE [LARGE SCALE GENOMIC DNA]</scope>
    <source>
        <strain evidence="2">98AG31 / pathotype 3-4-7</strain>
    </source>
</reference>
<dbReference type="VEuPathDB" id="FungiDB:MELLADRAFT_86490"/>
<evidence type="ECO:0000313" key="2">
    <source>
        <dbReference type="Proteomes" id="UP000001072"/>
    </source>
</evidence>
<dbReference type="HOGENOM" id="CLU_493530_0_0_1"/>
<dbReference type="InParanoid" id="F4RM11"/>
<dbReference type="OrthoDB" id="3249498at2759"/>
<dbReference type="PANTHER" id="PTHR33050:SF7">
    <property type="entry name" value="RIBONUCLEASE H"/>
    <property type="match status" value="1"/>
</dbReference>
<protein>
    <submittedName>
        <fullName evidence="1">Uncharacterized protein</fullName>
    </submittedName>
</protein>
<sequence length="552" mass="62237">MVELAKKGVPLVLWKSDVQNAYRILAMALAWQLRQIVCIDNLFHVDRCANFGSAASPKIWCSFFSLVLWIARTRFGISRMNNLMDDTWGVSPLYSMVDFRGHKVPLDQAKLLLLFDLLNIPWEWKKQIQGIDIEIIGHFVRAKELSFSLPDDKKADLVRALREFTLTKKKTLREWQSILGWASWGLNSFPMGRWALQSSWEKISGKEYKSLVVPHNKTIQLDFKWLADHLERSPGNFFLSASIWSIRDADFLCTADACPEGLGIWLPNSIEGFHFKFPLPLRDIYWAELAATSHAILIGLARGAKKLFICSDSSNVCDLFLSHRPIEKVRPLFSAIITLILRAEADVRVCHLAGVKNVFADALSRNEISDVRKLISSAVVSPLDAFTSLPDGGFKPASADADQALAATTKAKYRQRVSPRTVEAYLSGIASAFSPTFPRITDFTNSKEVRDVMKGCKRQFSSPVLRKEPLTLQDLSLVHSSTPQHFDSVLFLAMITIGFHGLHRLGELAVPDNSRLQDDRKVIKRTSLVVSQCGGFFRYTLPYNKSDPFFLG</sequence>
<dbReference type="InterPro" id="IPR012337">
    <property type="entry name" value="RNaseH-like_sf"/>
</dbReference>
<dbReference type="EMBL" id="GL883107">
    <property type="protein sequence ID" value="EGG06641.1"/>
    <property type="molecule type" value="Genomic_DNA"/>
</dbReference>